<reference evidence="2 3" key="1">
    <citation type="submission" date="2023-07" db="EMBL/GenBank/DDBJ databases">
        <title>Genomic Encyclopedia of Type Strains, Phase IV (KMG-IV): sequencing the most valuable type-strain genomes for metagenomic binning, comparative biology and taxonomic classification.</title>
        <authorList>
            <person name="Goeker M."/>
        </authorList>
    </citation>
    <scope>NUCLEOTIDE SEQUENCE [LARGE SCALE GENOMIC DNA]</scope>
    <source>
        <strain evidence="2 3">DSM 12751</strain>
    </source>
</reference>
<dbReference type="SUPFAM" id="SSF88874">
    <property type="entry name" value="Receptor-binding domain of short tail fibre protein gp12"/>
    <property type="match status" value="1"/>
</dbReference>
<comment type="caution">
    <text evidence="2">The sequence shown here is derived from an EMBL/GenBank/DDBJ whole genome shotgun (WGS) entry which is preliminary data.</text>
</comment>
<evidence type="ECO:0000313" key="3">
    <source>
        <dbReference type="Proteomes" id="UP001235840"/>
    </source>
</evidence>
<evidence type="ECO:0000259" key="1">
    <source>
        <dbReference type="Pfam" id="PF07484"/>
    </source>
</evidence>
<feature type="domain" description="Phage tail collar" evidence="1">
    <location>
        <begin position="7"/>
        <end position="63"/>
    </location>
</feature>
<dbReference type="Proteomes" id="UP001235840">
    <property type="component" value="Unassembled WGS sequence"/>
</dbReference>
<dbReference type="EMBL" id="JAUSTY010000007">
    <property type="protein sequence ID" value="MDQ0166195.1"/>
    <property type="molecule type" value="Genomic_DNA"/>
</dbReference>
<dbReference type="Pfam" id="PF07484">
    <property type="entry name" value="Collar"/>
    <property type="match status" value="1"/>
</dbReference>
<name>A0ABT9VYX3_9BACI</name>
<dbReference type="RefSeq" id="WP_307394199.1">
    <property type="nucleotide sequence ID" value="NZ_BAAADK010000048.1"/>
</dbReference>
<gene>
    <name evidence="2" type="ORF">J2S11_002096</name>
</gene>
<proteinExistence type="predicted"/>
<evidence type="ECO:0000313" key="2">
    <source>
        <dbReference type="EMBL" id="MDQ0166195.1"/>
    </source>
</evidence>
<dbReference type="Gene3D" id="3.90.1340.10">
    <property type="entry name" value="Phage tail collar domain"/>
    <property type="match status" value="1"/>
</dbReference>
<dbReference type="InterPro" id="IPR037053">
    <property type="entry name" value="Phage_tail_collar_dom_sf"/>
</dbReference>
<dbReference type="InterPro" id="IPR011083">
    <property type="entry name" value="Phage_tail_collar_dom"/>
</dbReference>
<keyword evidence="3" id="KW-1185">Reference proteome</keyword>
<sequence>MIEAYIGLIVPWAGKYPPAGWMFCNGQELSIESYQTLYSLIGTYYGGNGKTTFALPNLNGRIPVGVSVEKTPETAYSWSTTGGNERIALTVQNMPDHTHQATSTVSGLTVSGLNVQFPASTGPSNTASPSDQASLATSQGASIYTTGQPNTNLKSATVTGGSIDGQVTTNVSPMGYSTPIDNRQPYLALNYIICYLGLYPSRF</sequence>
<organism evidence="2 3">
    <name type="scientific">Caldalkalibacillus horti</name>
    <dbReference type="NCBI Taxonomy" id="77523"/>
    <lineage>
        <taxon>Bacteria</taxon>
        <taxon>Bacillati</taxon>
        <taxon>Bacillota</taxon>
        <taxon>Bacilli</taxon>
        <taxon>Bacillales</taxon>
        <taxon>Bacillaceae</taxon>
        <taxon>Caldalkalibacillus</taxon>
    </lineage>
</organism>
<protein>
    <submittedName>
        <fullName evidence="2">Microcystin-dependent protein</fullName>
    </submittedName>
</protein>
<accession>A0ABT9VYX3</accession>